<dbReference type="Proteomes" id="UP000499080">
    <property type="component" value="Unassembled WGS sequence"/>
</dbReference>
<sequence length="100" mass="10974">MVLTDGIPNSLKSDWKMAFLGPLFEGRGKIKVLPRLGPRDEARKSEISGVGCGRGGIGGIKERRYRGRRDEQLFFLLLSLGGPAAAHFRASVNDVRNFST</sequence>
<evidence type="ECO:0000313" key="3">
    <source>
        <dbReference type="Proteomes" id="UP000499080"/>
    </source>
</evidence>
<keyword evidence="3" id="KW-1185">Reference proteome</keyword>
<reference evidence="2 3" key="1">
    <citation type="journal article" date="2019" name="Sci. Rep.">
        <title>Orb-weaving spider Araneus ventricosus genome elucidates the spidroin gene catalogue.</title>
        <authorList>
            <person name="Kono N."/>
            <person name="Nakamura H."/>
            <person name="Ohtoshi R."/>
            <person name="Moran D.A.P."/>
            <person name="Shinohara A."/>
            <person name="Yoshida Y."/>
            <person name="Fujiwara M."/>
            <person name="Mori M."/>
            <person name="Tomita M."/>
            <person name="Arakawa K."/>
        </authorList>
    </citation>
    <scope>NUCLEOTIDE SEQUENCE [LARGE SCALE GENOMIC DNA]</scope>
</reference>
<evidence type="ECO:0000313" key="2">
    <source>
        <dbReference type="EMBL" id="GBO23193.1"/>
    </source>
</evidence>
<organism evidence="2 3">
    <name type="scientific">Araneus ventricosus</name>
    <name type="common">Orbweaver spider</name>
    <name type="synonym">Epeira ventricosa</name>
    <dbReference type="NCBI Taxonomy" id="182803"/>
    <lineage>
        <taxon>Eukaryota</taxon>
        <taxon>Metazoa</taxon>
        <taxon>Ecdysozoa</taxon>
        <taxon>Arthropoda</taxon>
        <taxon>Chelicerata</taxon>
        <taxon>Arachnida</taxon>
        <taxon>Araneae</taxon>
        <taxon>Araneomorphae</taxon>
        <taxon>Entelegynae</taxon>
        <taxon>Araneoidea</taxon>
        <taxon>Araneidae</taxon>
        <taxon>Araneus</taxon>
    </lineage>
</organism>
<comment type="caution">
    <text evidence="2">The sequence shown here is derived from an EMBL/GenBank/DDBJ whole genome shotgun (WGS) entry which is preliminary data.</text>
</comment>
<dbReference type="AlphaFoldDB" id="A0A4Y2VD27"/>
<proteinExistence type="predicted"/>
<gene>
    <name evidence="2" type="ORF">AVEN_161029_1</name>
</gene>
<evidence type="ECO:0000256" key="1">
    <source>
        <dbReference type="SAM" id="Phobius"/>
    </source>
</evidence>
<keyword evidence="1" id="KW-0812">Transmembrane</keyword>
<accession>A0A4Y2VD27</accession>
<keyword evidence="1" id="KW-1133">Transmembrane helix</keyword>
<dbReference type="EMBL" id="BGPR01046221">
    <property type="protein sequence ID" value="GBO23193.1"/>
    <property type="molecule type" value="Genomic_DNA"/>
</dbReference>
<keyword evidence="1" id="KW-0472">Membrane</keyword>
<name>A0A4Y2VD27_ARAVE</name>
<protein>
    <submittedName>
        <fullName evidence="2">Uncharacterized protein</fullName>
    </submittedName>
</protein>
<feature type="transmembrane region" description="Helical" evidence="1">
    <location>
        <begin position="73"/>
        <end position="90"/>
    </location>
</feature>